<dbReference type="PROSITE" id="PS50894">
    <property type="entry name" value="HPT"/>
    <property type="match status" value="1"/>
</dbReference>
<dbReference type="Pfam" id="PF01627">
    <property type="entry name" value="Hpt"/>
    <property type="match status" value="1"/>
</dbReference>
<feature type="domain" description="HPt" evidence="1">
    <location>
        <begin position="29"/>
        <end position="124"/>
    </location>
</feature>
<dbReference type="Gene3D" id="1.20.120.160">
    <property type="entry name" value="HPT domain"/>
    <property type="match status" value="1"/>
</dbReference>
<accession>A0A3B0YMY6</accession>
<sequence length="124" mass="13692">MSQDVSATVESLNNHLNAQAITELQELLGTDKFKYLVNIFCENSNKTIEILKENSTDHDFEVLYASGHSLAGSSANMGALVLCELCRQLEQQAKSKFAEHIPTLIEGIIAEHKQVLAEFAKLIS</sequence>
<dbReference type="GO" id="GO:0000160">
    <property type="term" value="P:phosphorelay signal transduction system"/>
    <property type="evidence" value="ECO:0007669"/>
    <property type="project" value="InterPro"/>
</dbReference>
<proteinExistence type="predicted"/>
<evidence type="ECO:0000313" key="2">
    <source>
        <dbReference type="EMBL" id="VAW76632.1"/>
    </source>
</evidence>
<dbReference type="EMBL" id="UOFL01000111">
    <property type="protein sequence ID" value="VAW76632.1"/>
    <property type="molecule type" value="Genomic_DNA"/>
</dbReference>
<dbReference type="SUPFAM" id="SSF47226">
    <property type="entry name" value="Histidine-containing phosphotransfer domain, HPT domain"/>
    <property type="match status" value="1"/>
</dbReference>
<organism evidence="2">
    <name type="scientific">hydrothermal vent metagenome</name>
    <dbReference type="NCBI Taxonomy" id="652676"/>
    <lineage>
        <taxon>unclassified sequences</taxon>
        <taxon>metagenomes</taxon>
        <taxon>ecological metagenomes</taxon>
    </lineage>
</organism>
<protein>
    <recommendedName>
        <fullName evidence="1">HPt domain-containing protein</fullName>
    </recommendedName>
</protein>
<dbReference type="InterPro" id="IPR036641">
    <property type="entry name" value="HPT_dom_sf"/>
</dbReference>
<dbReference type="InterPro" id="IPR008207">
    <property type="entry name" value="Sig_transdc_His_kin_Hpt_dom"/>
</dbReference>
<name>A0A3B0YMY6_9ZZZZ</name>
<evidence type="ECO:0000259" key="1">
    <source>
        <dbReference type="PROSITE" id="PS50894"/>
    </source>
</evidence>
<dbReference type="SMART" id="SM00073">
    <property type="entry name" value="HPT"/>
    <property type="match status" value="1"/>
</dbReference>
<dbReference type="AlphaFoldDB" id="A0A3B0YMY6"/>
<gene>
    <name evidence="2" type="ORF">MNBD_GAMMA12-1383</name>
</gene>
<reference evidence="2" key="1">
    <citation type="submission" date="2018-06" db="EMBL/GenBank/DDBJ databases">
        <authorList>
            <person name="Zhirakovskaya E."/>
        </authorList>
    </citation>
    <scope>NUCLEOTIDE SEQUENCE</scope>
</reference>